<dbReference type="STRING" id="263820.PTO0095"/>
<organism evidence="5 6">
    <name type="scientific">Picrophilus torridus (strain ATCC 700027 / DSM 9790 / JCM 10055 / NBRC 100828 / KAW 2/3)</name>
    <dbReference type="NCBI Taxonomy" id="1122961"/>
    <lineage>
        <taxon>Archaea</taxon>
        <taxon>Methanobacteriati</taxon>
        <taxon>Thermoplasmatota</taxon>
        <taxon>Thermoplasmata</taxon>
        <taxon>Thermoplasmatales</taxon>
        <taxon>Picrophilaceae</taxon>
        <taxon>Picrophilus</taxon>
    </lineage>
</organism>
<evidence type="ECO:0000256" key="1">
    <source>
        <dbReference type="ARBA" id="ARBA00022448"/>
    </source>
</evidence>
<reference evidence="5 6" key="1">
    <citation type="journal article" date="2004" name="Proc. Natl. Acad. Sci. U.S.A.">
        <title>Genome sequence of Picrophilus torridus and its implications for life around pH 0.</title>
        <authorList>
            <person name="Futterer O."/>
            <person name="Angelov A."/>
            <person name="Liesegang H."/>
            <person name="Gottschalk G."/>
            <person name="Schleper C."/>
            <person name="Schepers B."/>
            <person name="Dock C."/>
            <person name="Antranikian G."/>
            <person name="Liebl W."/>
        </authorList>
    </citation>
    <scope>NUCLEOTIDE SEQUENCE [LARGE SCALE GENOMIC DNA]</scope>
    <source>
        <strain evidence="6">ATCC 700027 / DSM 9790 / JCM 10055 / NBRC 100828</strain>
    </source>
</reference>
<name>Q6L2X1_PICTO</name>
<evidence type="ECO:0000259" key="4">
    <source>
        <dbReference type="PROSITE" id="PS50893"/>
    </source>
</evidence>
<dbReference type="InParanoid" id="Q6L2X1"/>
<dbReference type="Proteomes" id="UP000000438">
    <property type="component" value="Chromosome"/>
</dbReference>
<dbReference type="Gene3D" id="3.40.50.300">
    <property type="entry name" value="P-loop containing nucleotide triphosphate hydrolases"/>
    <property type="match status" value="1"/>
</dbReference>
<keyword evidence="3" id="KW-0067">ATP-binding</keyword>
<dbReference type="HOGENOM" id="CLU_000604_1_2_2"/>
<gene>
    <name evidence="5" type="ordered locus">PTO0095</name>
</gene>
<evidence type="ECO:0000313" key="6">
    <source>
        <dbReference type="Proteomes" id="UP000000438"/>
    </source>
</evidence>
<dbReference type="GeneID" id="2844049"/>
<dbReference type="OrthoDB" id="31298at2157"/>
<dbReference type="InterPro" id="IPR017871">
    <property type="entry name" value="ABC_transporter-like_CS"/>
</dbReference>
<keyword evidence="1" id="KW-0813">Transport</keyword>
<proteinExistence type="predicted"/>
<dbReference type="SUPFAM" id="SSF52540">
    <property type="entry name" value="P-loop containing nucleoside triphosphate hydrolases"/>
    <property type="match status" value="1"/>
</dbReference>
<keyword evidence="2" id="KW-0547">Nucleotide-binding</keyword>
<evidence type="ECO:0000256" key="3">
    <source>
        <dbReference type="ARBA" id="ARBA00022840"/>
    </source>
</evidence>
<dbReference type="InterPro" id="IPR050763">
    <property type="entry name" value="ABC_transporter_ATP-binding"/>
</dbReference>
<dbReference type="PROSITE" id="PS50893">
    <property type="entry name" value="ABC_TRANSPORTER_2"/>
    <property type="match status" value="1"/>
</dbReference>
<dbReference type="InterPro" id="IPR003439">
    <property type="entry name" value="ABC_transporter-like_ATP-bd"/>
</dbReference>
<dbReference type="Pfam" id="PF00005">
    <property type="entry name" value="ABC_tran"/>
    <property type="match status" value="1"/>
</dbReference>
<dbReference type="SMART" id="SM00382">
    <property type="entry name" value="AAA"/>
    <property type="match status" value="1"/>
</dbReference>
<dbReference type="GO" id="GO:0016887">
    <property type="term" value="F:ATP hydrolysis activity"/>
    <property type="evidence" value="ECO:0007669"/>
    <property type="project" value="InterPro"/>
</dbReference>
<dbReference type="InterPro" id="IPR027417">
    <property type="entry name" value="P-loop_NTPase"/>
</dbReference>
<feature type="domain" description="ABC transporter" evidence="4">
    <location>
        <begin position="14"/>
        <end position="243"/>
    </location>
</feature>
<evidence type="ECO:0000313" key="5">
    <source>
        <dbReference type="EMBL" id="AAT42680.1"/>
    </source>
</evidence>
<dbReference type="PANTHER" id="PTHR42711:SF18">
    <property type="entry name" value="ABC TRANSPORTER, ATP-BINDING PROTEIN"/>
    <property type="match status" value="1"/>
</dbReference>
<evidence type="ECO:0000256" key="2">
    <source>
        <dbReference type="ARBA" id="ARBA00022741"/>
    </source>
</evidence>
<accession>Q6L2X1</accession>
<dbReference type="EMBL" id="AE017261">
    <property type="protein sequence ID" value="AAT42680.1"/>
    <property type="molecule type" value="Genomic_DNA"/>
</dbReference>
<protein>
    <submittedName>
        <fullName evidence="5">ABC-type multidrug transport system, ATPase component</fullName>
    </submittedName>
</protein>
<dbReference type="PANTHER" id="PTHR42711">
    <property type="entry name" value="ABC TRANSPORTER ATP-BINDING PROTEIN"/>
    <property type="match status" value="1"/>
</dbReference>
<sequence>MELLKSGEQPDYAVYAKDVVFSYDNKKNVVDHLTFSVKKGEIFGLLGPNGAGKTTTIKLMTTLLRPVSGELRILGMDYRSGNRLRSRLGVVLQDESFDFTTVERALDIYGYIWGVPRNIRKKRVNDLLEKFDLYDFRNKRMWDLSGGQKRRVQVAREFMHDMDLLFLDEPTTGLDPISRRKILDMIKDMSRNGLTVIFTTHILEEADYVCDRIAIMRSGKIVAMDKTEELKKRYAGAKTIEISLSKNRDRVLSMISTGEVSSDDDNDIIVTKDVNKTISEITELIKRFDASLEYINVRSVSLDDVFFNTINGEVS</sequence>
<dbReference type="InterPro" id="IPR003593">
    <property type="entry name" value="AAA+_ATPase"/>
</dbReference>
<dbReference type="eggNOG" id="arCOG00194">
    <property type="taxonomic scope" value="Archaea"/>
</dbReference>
<dbReference type="PaxDb" id="263820-PTO0095"/>
<dbReference type="PROSITE" id="PS00211">
    <property type="entry name" value="ABC_TRANSPORTER_1"/>
    <property type="match status" value="1"/>
</dbReference>
<dbReference type="KEGG" id="pto:PTO0095"/>
<dbReference type="RefSeq" id="WP_011176896.1">
    <property type="nucleotide sequence ID" value="NC_005877.1"/>
</dbReference>
<dbReference type="GO" id="GO:0005524">
    <property type="term" value="F:ATP binding"/>
    <property type="evidence" value="ECO:0007669"/>
    <property type="project" value="UniProtKB-KW"/>
</dbReference>
<dbReference type="AlphaFoldDB" id="Q6L2X1"/>